<proteinExistence type="predicted"/>
<dbReference type="AlphaFoldDB" id="A0A8K0N487"/>
<dbReference type="PROSITE" id="PS51683">
    <property type="entry name" value="SAM_OMT_II"/>
    <property type="match status" value="1"/>
</dbReference>
<dbReference type="Proteomes" id="UP000797356">
    <property type="component" value="Chromosome 7"/>
</dbReference>
<dbReference type="Gene3D" id="3.40.50.150">
    <property type="entry name" value="Vaccinia Virus protein VP39"/>
    <property type="match status" value="1"/>
</dbReference>
<keyword evidence="1" id="KW-0489">Methyltransferase</keyword>
<keyword evidence="3" id="KW-0949">S-adenosyl-L-methionine</keyword>
<feature type="domain" description="O-methyltransferase C-terminal" evidence="4">
    <location>
        <begin position="29"/>
        <end position="158"/>
    </location>
</feature>
<evidence type="ECO:0000259" key="4">
    <source>
        <dbReference type="Pfam" id="PF00891"/>
    </source>
</evidence>
<dbReference type="OrthoDB" id="1712360at2759"/>
<dbReference type="SUPFAM" id="SSF53335">
    <property type="entry name" value="S-adenosyl-L-methionine-dependent methyltransferases"/>
    <property type="match status" value="1"/>
</dbReference>
<evidence type="ECO:0000256" key="3">
    <source>
        <dbReference type="ARBA" id="ARBA00022691"/>
    </source>
</evidence>
<keyword evidence="6" id="KW-1185">Reference proteome</keyword>
<name>A0A8K0N487_COCNU</name>
<dbReference type="InterPro" id="IPR001077">
    <property type="entry name" value="COMT_C"/>
</dbReference>
<keyword evidence="2" id="KW-0808">Transferase</keyword>
<protein>
    <submittedName>
        <fullName evidence="5">Trans-resveratrol di-O-methyltransferase-like</fullName>
    </submittedName>
</protein>
<sequence length="158" mass="17054">MSALVVEENDANVCSLVLVVLDQILLNPWYHLSSWFKQDKVSATPFEVAHGRGVWEIASQSPAFNSLFNKAMASDTPFVAKLVVKECSEVFRGLRSLVDVGGGTGTMARAIAEAYPEVKCTVLDLPHVVASSEASDAVQLVVGDMFQYIPPADAVLLK</sequence>
<reference evidence="5" key="2">
    <citation type="submission" date="2019-07" db="EMBL/GenBank/DDBJ databases">
        <authorList>
            <person name="Yang Y."/>
            <person name="Bocs S."/>
            <person name="Baudouin L."/>
        </authorList>
    </citation>
    <scope>NUCLEOTIDE SEQUENCE</scope>
    <source>
        <tissue evidence="5">Spear leaf of Hainan Tall coconut</tissue>
    </source>
</reference>
<dbReference type="GO" id="GO:0032259">
    <property type="term" value="P:methylation"/>
    <property type="evidence" value="ECO:0007669"/>
    <property type="project" value="UniProtKB-KW"/>
</dbReference>
<dbReference type="EMBL" id="CM017878">
    <property type="protein sequence ID" value="KAG1354108.1"/>
    <property type="molecule type" value="Genomic_DNA"/>
</dbReference>
<evidence type="ECO:0000256" key="2">
    <source>
        <dbReference type="ARBA" id="ARBA00022679"/>
    </source>
</evidence>
<dbReference type="PANTHER" id="PTHR11746">
    <property type="entry name" value="O-METHYLTRANSFERASE"/>
    <property type="match status" value="1"/>
</dbReference>
<evidence type="ECO:0000256" key="1">
    <source>
        <dbReference type="ARBA" id="ARBA00022603"/>
    </source>
</evidence>
<dbReference type="InterPro" id="IPR029063">
    <property type="entry name" value="SAM-dependent_MTases_sf"/>
</dbReference>
<evidence type="ECO:0000313" key="5">
    <source>
        <dbReference type="EMBL" id="KAG1354108.1"/>
    </source>
</evidence>
<dbReference type="GO" id="GO:0008171">
    <property type="term" value="F:O-methyltransferase activity"/>
    <property type="evidence" value="ECO:0007669"/>
    <property type="project" value="InterPro"/>
</dbReference>
<comment type="caution">
    <text evidence="5">The sequence shown here is derived from an EMBL/GenBank/DDBJ whole genome shotgun (WGS) entry which is preliminary data.</text>
</comment>
<evidence type="ECO:0000313" key="6">
    <source>
        <dbReference type="Proteomes" id="UP000797356"/>
    </source>
</evidence>
<dbReference type="Pfam" id="PF00891">
    <property type="entry name" value="Methyltransf_2"/>
    <property type="match status" value="1"/>
</dbReference>
<reference evidence="5" key="1">
    <citation type="journal article" date="2017" name="Gigascience">
        <title>The genome draft of coconut (Cocos nucifera).</title>
        <authorList>
            <person name="Xiao Y."/>
            <person name="Xu P."/>
            <person name="Fan H."/>
            <person name="Baudouin L."/>
            <person name="Xia W."/>
            <person name="Bocs S."/>
            <person name="Xu J."/>
            <person name="Li Q."/>
            <person name="Guo A."/>
            <person name="Zhou L."/>
            <person name="Li J."/>
            <person name="Wu Y."/>
            <person name="Ma Z."/>
            <person name="Armero A."/>
            <person name="Issali A.E."/>
            <person name="Liu N."/>
            <person name="Peng M."/>
            <person name="Yang Y."/>
        </authorList>
    </citation>
    <scope>NUCLEOTIDE SEQUENCE</scope>
    <source>
        <tissue evidence="5">Spear leaf of Hainan Tall coconut</tissue>
    </source>
</reference>
<accession>A0A8K0N487</accession>
<dbReference type="InterPro" id="IPR016461">
    <property type="entry name" value="COMT-like"/>
</dbReference>
<gene>
    <name evidence="5" type="ORF">COCNU_07G002200</name>
</gene>
<organism evidence="5 6">
    <name type="scientific">Cocos nucifera</name>
    <name type="common">Coconut palm</name>
    <dbReference type="NCBI Taxonomy" id="13894"/>
    <lineage>
        <taxon>Eukaryota</taxon>
        <taxon>Viridiplantae</taxon>
        <taxon>Streptophyta</taxon>
        <taxon>Embryophyta</taxon>
        <taxon>Tracheophyta</taxon>
        <taxon>Spermatophyta</taxon>
        <taxon>Magnoliopsida</taxon>
        <taxon>Liliopsida</taxon>
        <taxon>Arecaceae</taxon>
        <taxon>Arecoideae</taxon>
        <taxon>Cocoseae</taxon>
        <taxon>Attaleinae</taxon>
        <taxon>Cocos</taxon>
    </lineage>
</organism>